<organism evidence="3 4">
    <name type="scientific">Vicia faba</name>
    <name type="common">Broad bean</name>
    <name type="synonym">Faba vulgaris</name>
    <dbReference type="NCBI Taxonomy" id="3906"/>
    <lineage>
        <taxon>Eukaryota</taxon>
        <taxon>Viridiplantae</taxon>
        <taxon>Streptophyta</taxon>
        <taxon>Embryophyta</taxon>
        <taxon>Tracheophyta</taxon>
        <taxon>Spermatophyta</taxon>
        <taxon>Magnoliopsida</taxon>
        <taxon>eudicotyledons</taxon>
        <taxon>Gunneridae</taxon>
        <taxon>Pentapetalae</taxon>
        <taxon>rosids</taxon>
        <taxon>fabids</taxon>
        <taxon>Fabales</taxon>
        <taxon>Fabaceae</taxon>
        <taxon>Papilionoideae</taxon>
        <taxon>50 kb inversion clade</taxon>
        <taxon>NPAAA clade</taxon>
        <taxon>Hologalegina</taxon>
        <taxon>IRL clade</taxon>
        <taxon>Fabeae</taxon>
        <taxon>Vicia</taxon>
    </lineage>
</organism>
<dbReference type="Proteomes" id="UP001157006">
    <property type="component" value="Chromosome 1L"/>
</dbReference>
<evidence type="ECO:0000313" key="3">
    <source>
        <dbReference type="EMBL" id="CAI8586851.1"/>
    </source>
</evidence>
<dbReference type="EMBL" id="OX451736">
    <property type="protein sequence ID" value="CAI8586851.1"/>
    <property type="molecule type" value="Genomic_DNA"/>
</dbReference>
<reference evidence="3 4" key="1">
    <citation type="submission" date="2023-01" db="EMBL/GenBank/DDBJ databases">
        <authorList>
            <person name="Kreplak J."/>
        </authorList>
    </citation>
    <scope>NUCLEOTIDE SEQUENCE [LARGE SCALE GENOMIC DNA]</scope>
</reference>
<dbReference type="Pfam" id="PF01582">
    <property type="entry name" value="TIR"/>
    <property type="match status" value="3"/>
</dbReference>
<feature type="domain" description="TIR" evidence="2">
    <location>
        <begin position="158"/>
        <end position="326"/>
    </location>
</feature>
<dbReference type="Gene3D" id="3.40.50.10140">
    <property type="entry name" value="Toll/interleukin-1 receptor homology (TIR) domain"/>
    <property type="match status" value="3"/>
</dbReference>
<gene>
    <name evidence="3" type="ORF">VFH_I273040</name>
</gene>
<name>A0AAV0YLL6_VICFA</name>
<dbReference type="PROSITE" id="PS50104">
    <property type="entry name" value="TIR"/>
    <property type="match status" value="1"/>
</dbReference>
<evidence type="ECO:0000313" key="4">
    <source>
        <dbReference type="Proteomes" id="UP001157006"/>
    </source>
</evidence>
<accession>A0AAV0YLL6</accession>
<keyword evidence="1" id="KW-0520">NAD</keyword>
<dbReference type="PANTHER" id="PTHR32009:SF145">
    <property type="entry name" value="NB-ARC DOMAIN PROTEIN"/>
    <property type="match status" value="1"/>
</dbReference>
<dbReference type="PANTHER" id="PTHR32009">
    <property type="entry name" value="TMV RESISTANCE PROTEIN N-LIKE"/>
    <property type="match status" value="1"/>
</dbReference>
<protein>
    <recommendedName>
        <fullName evidence="2">TIR domain-containing protein</fullName>
    </recommendedName>
</protein>
<dbReference type="InterPro" id="IPR035897">
    <property type="entry name" value="Toll_tir_struct_dom_sf"/>
</dbReference>
<proteinExistence type="predicted"/>
<dbReference type="AlphaFoldDB" id="A0AAV0YLL6"/>
<evidence type="ECO:0000256" key="1">
    <source>
        <dbReference type="ARBA" id="ARBA00023027"/>
    </source>
</evidence>
<dbReference type="GO" id="GO:0007165">
    <property type="term" value="P:signal transduction"/>
    <property type="evidence" value="ECO:0007669"/>
    <property type="project" value="InterPro"/>
</dbReference>
<evidence type="ECO:0000259" key="2">
    <source>
        <dbReference type="PROSITE" id="PS50104"/>
    </source>
</evidence>
<dbReference type="SUPFAM" id="SSF52200">
    <property type="entry name" value="Toll/Interleukin receptor TIR domain"/>
    <property type="match status" value="2"/>
</dbReference>
<dbReference type="SMART" id="SM00255">
    <property type="entry name" value="TIR"/>
    <property type="match status" value="2"/>
</dbReference>
<sequence length="326" mass="38593">MANEESNSSSRIHEHEQLYDVFLSYRGQDTRRSFTGNLFNALRSKRFKTFMEDNNSLKSGYKISTSTLRVLERQRNNLLVFPIFYDVEPSVVRHQIHSYGESLAGHEHRHGLEKVQIWRSALREVASLREWNFRNRCLEKCEYEIIQEAVEWVSRIMPRYDVFLSYKEEDTRYSFCGYLYNALNQEGFKIFMNDNGCKEKGAQSSHSLVTTTLEKSRLSIIILSKNFAYSSSCLDELVTILEFVKNNNQLLVWPIFYKVEPTDIRHQKNSYEKAMNEHEDKYGKDSEKVKIWRSALFEVANLKGWHLKYGYEYELIEKIVETAIKF</sequence>
<dbReference type="InterPro" id="IPR000157">
    <property type="entry name" value="TIR_dom"/>
</dbReference>
<keyword evidence="4" id="KW-1185">Reference proteome</keyword>